<dbReference type="EMBL" id="LNYS01000008">
    <property type="protein sequence ID" value="KTD49938.1"/>
    <property type="molecule type" value="Genomic_DNA"/>
</dbReference>
<evidence type="ECO:0000313" key="2">
    <source>
        <dbReference type="EMBL" id="KTD49938.1"/>
    </source>
</evidence>
<reference evidence="2 3" key="1">
    <citation type="submission" date="2015-11" db="EMBL/GenBank/DDBJ databases">
        <title>Genomic analysis of 38 Legionella species identifies large and diverse effector repertoires.</title>
        <authorList>
            <person name="Burstein D."/>
            <person name="Amaro F."/>
            <person name="Zusman T."/>
            <person name="Lifshitz Z."/>
            <person name="Cohen O."/>
            <person name="Gilbert J.A."/>
            <person name="Pupko T."/>
            <person name="Shuman H.A."/>
            <person name="Segal G."/>
        </authorList>
    </citation>
    <scope>NUCLEOTIDE SEQUENCE [LARGE SCALE GENOMIC DNA]</scope>
    <source>
        <strain evidence="2 3">CDC#1442-AUS-E</strain>
    </source>
</reference>
<proteinExistence type="predicted"/>
<feature type="compositionally biased region" description="Pro residues" evidence="1">
    <location>
        <begin position="32"/>
        <end position="45"/>
    </location>
</feature>
<dbReference type="RefSeq" id="WP_058507387.1">
    <property type="nucleotide sequence ID" value="NZ_CAAAIK010000039.1"/>
</dbReference>
<feature type="region of interest" description="Disordered" evidence="1">
    <location>
        <begin position="1"/>
        <end position="63"/>
    </location>
</feature>
<feature type="compositionally biased region" description="Pro residues" evidence="1">
    <location>
        <begin position="53"/>
        <end position="63"/>
    </location>
</feature>
<sequence length="63" mass="7045">MSNNDLQHIVGEISEKPDEIPFSPDQFEPLPNNTPEPSPENTPEPEPVHIPEPEPINIPENPL</sequence>
<accession>A0A0W0XZW3</accession>
<evidence type="ECO:0000313" key="3">
    <source>
        <dbReference type="Proteomes" id="UP000054618"/>
    </source>
</evidence>
<gene>
    <name evidence="2" type="ORF">Lqui_1263</name>
</gene>
<evidence type="ECO:0000256" key="1">
    <source>
        <dbReference type="SAM" id="MobiDB-lite"/>
    </source>
</evidence>
<organism evidence="2 3">
    <name type="scientific">Legionella quinlivanii</name>
    <dbReference type="NCBI Taxonomy" id="45073"/>
    <lineage>
        <taxon>Bacteria</taxon>
        <taxon>Pseudomonadati</taxon>
        <taxon>Pseudomonadota</taxon>
        <taxon>Gammaproteobacteria</taxon>
        <taxon>Legionellales</taxon>
        <taxon>Legionellaceae</taxon>
        <taxon>Legionella</taxon>
    </lineage>
</organism>
<protein>
    <submittedName>
        <fullName evidence="2">Uncharacterized protein</fullName>
    </submittedName>
</protein>
<dbReference type="Proteomes" id="UP000054618">
    <property type="component" value="Unassembled WGS sequence"/>
</dbReference>
<keyword evidence="3" id="KW-1185">Reference proteome</keyword>
<dbReference type="PATRIC" id="fig|45073.5.peg.1332"/>
<comment type="caution">
    <text evidence="2">The sequence shown here is derived from an EMBL/GenBank/DDBJ whole genome shotgun (WGS) entry which is preliminary data.</text>
</comment>
<name>A0A0W0XZW3_9GAMM</name>
<dbReference type="AlphaFoldDB" id="A0A0W0XZW3"/>